<sequence length="492" mass="54637">MQTTQNDILSFDASIKGGVKKQSKNAQKGGKEDGEFLSIVLDAAAKKGENLSEKDLKEMAKAVNLSTQTAQNGQTKAPIQSTDVKEILGEEVAENLFENATFMQLLQILEMLSGGEKISKFPNFENRLAKVLSNEATLNELRGAKNLNELIEIANKLNLGLENIEVTQVQADELGEMFPSLAKKDFFEPVTPKKNFAFSELKNKVEEAINANEPEPKDTLNKLLAAVQEEQTKPQNKPEAAPTKAENNTQNLAQNAKILRDAVKNTNESTDENKPISQDENEQKPNLKAEGELNLTAAKSEKSGLGQDSKKVNLQNLLFPERESAEEQVLTEPQSEGSENSELNAMVKDVISNAKAQTRNFQAVRETFDNFSSNLKEQVAAYKSPFMRFNITLNPLNLGEVEITMVNRGNNLHINFNSNTQTMNLFLQNQAEFKNSLVNMGFTELEMNFSDQNQPKKEQGQKSYKGSKFNADDAEQGEAAAPRLELVVPRYV</sequence>
<proteinExistence type="predicted"/>
<evidence type="ECO:0000259" key="2">
    <source>
        <dbReference type="Pfam" id="PF02120"/>
    </source>
</evidence>
<dbReference type="AlphaFoldDB" id="A0A842JC48"/>
<feature type="compositionally biased region" description="Polar residues" evidence="1">
    <location>
        <begin position="331"/>
        <end position="341"/>
    </location>
</feature>
<reference evidence="3 4" key="1">
    <citation type="submission" date="2020-08" db="EMBL/GenBank/DDBJ databases">
        <title>Complete genome and description of Campylobacter massiliensis Marseille-Q3452 sp. nov.</title>
        <authorList>
            <person name="Antezack A."/>
        </authorList>
    </citation>
    <scope>NUCLEOTIDE SEQUENCE [LARGE SCALE GENOMIC DNA]</scope>
    <source>
        <strain evidence="3 4">Marseille-Q3452</strain>
    </source>
</reference>
<dbReference type="InterPro" id="IPR038610">
    <property type="entry name" value="FliK-like_C_sf"/>
</dbReference>
<comment type="caution">
    <text evidence="3">The sequence shown here is derived from an EMBL/GenBank/DDBJ whole genome shotgun (WGS) entry which is preliminary data.</text>
</comment>
<protein>
    <submittedName>
        <fullName evidence="3">Flagellar hook-length control protein FliK</fullName>
    </submittedName>
</protein>
<evidence type="ECO:0000256" key="1">
    <source>
        <dbReference type="SAM" id="MobiDB-lite"/>
    </source>
</evidence>
<dbReference type="RefSeq" id="WP_185898239.1">
    <property type="nucleotide sequence ID" value="NZ_JACLZK010000001.1"/>
</dbReference>
<dbReference type="Pfam" id="PF02120">
    <property type="entry name" value="Flg_hook"/>
    <property type="match status" value="1"/>
</dbReference>
<keyword evidence="3" id="KW-0282">Flagellum</keyword>
<feature type="region of interest" description="Disordered" evidence="1">
    <location>
        <begin position="266"/>
        <end position="288"/>
    </location>
</feature>
<keyword evidence="3" id="KW-0969">Cilium</keyword>
<gene>
    <name evidence="3" type="ORF">H7R39_05140</name>
</gene>
<keyword evidence="4" id="KW-1185">Reference proteome</keyword>
<organism evidence="3 4">
    <name type="scientific">Campylobacter massiliensis</name>
    <dbReference type="NCBI Taxonomy" id="2762557"/>
    <lineage>
        <taxon>Bacteria</taxon>
        <taxon>Pseudomonadati</taxon>
        <taxon>Campylobacterota</taxon>
        <taxon>Epsilonproteobacteria</taxon>
        <taxon>Campylobacterales</taxon>
        <taxon>Campylobacteraceae</taxon>
        <taxon>Campylobacter</taxon>
    </lineage>
</organism>
<dbReference type="Proteomes" id="UP000552683">
    <property type="component" value="Unassembled WGS sequence"/>
</dbReference>
<feature type="region of interest" description="Disordered" evidence="1">
    <location>
        <begin position="449"/>
        <end position="477"/>
    </location>
</feature>
<feature type="region of interest" description="Disordered" evidence="1">
    <location>
        <begin position="229"/>
        <end position="250"/>
    </location>
</feature>
<dbReference type="InterPro" id="IPR021136">
    <property type="entry name" value="Flagellar_hook_control-like_C"/>
</dbReference>
<evidence type="ECO:0000313" key="3">
    <source>
        <dbReference type="EMBL" id="MBC2882644.1"/>
    </source>
</evidence>
<feature type="domain" description="Flagellar hook-length control protein-like C-terminal" evidence="2">
    <location>
        <begin position="384"/>
        <end position="456"/>
    </location>
</feature>
<dbReference type="Gene3D" id="3.30.750.140">
    <property type="match status" value="1"/>
</dbReference>
<accession>A0A842JC48</accession>
<feature type="region of interest" description="Disordered" evidence="1">
    <location>
        <begin position="319"/>
        <end position="341"/>
    </location>
</feature>
<name>A0A842JC48_9BACT</name>
<evidence type="ECO:0000313" key="4">
    <source>
        <dbReference type="Proteomes" id="UP000552683"/>
    </source>
</evidence>
<keyword evidence="3" id="KW-0966">Cell projection</keyword>
<dbReference type="EMBL" id="JACLZK010000001">
    <property type="protein sequence ID" value="MBC2882644.1"/>
    <property type="molecule type" value="Genomic_DNA"/>
</dbReference>